<dbReference type="Proteomes" id="UP000605846">
    <property type="component" value="Unassembled WGS sequence"/>
</dbReference>
<dbReference type="Pfam" id="PF13350">
    <property type="entry name" value="Y_phosphatase3"/>
    <property type="match status" value="1"/>
</dbReference>
<evidence type="ECO:0000259" key="1">
    <source>
        <dbReference type="PROSITE" id="PS50056"/>
    </source>
</evidence>
<dbReference type="Pfam" id="PF00561">
    <property type="entry name" value="Abhydrolase_1"/>
    <property type="match status" value="1"/>
</dbReference>
<dbReference type="InterPro" id="IPR029021">
    <property type="entry name" value="Prot-tyrosine_phosphatase-like"/>
</dbReference>
<dbReference type="Gene3D" id="3.40.50.1820">
    <property type="entry name" value="alpha/beta hydrolase"/>
    <property type="match status" value="1"/>
</dbReference>
<accession>A0A8H7BV22</accession>
<dbReference type="InterPro" id="IPR026893">
    <property type="entry name" value="Tyr/Ser_Pase_IphP-type"/>
</dbReference>
<dbReference type="Gene3D" id="3.90.190.10">
    <property type="entry name" value="Protein tyrosine phosphatase superfamily"/>
    <property type="match status" value="1"/>
</dbReference>
<proteinExistence type="predicted"/>
<evidence type="ECO:0000313" key="2">
    <source>
        <dbReference type="EMBL" id="KAF7728142.1"/>
    </source>
</evidence>
<dbReference type="InterPro" id="IPR016130">
    <property type="entry name" value="Tyr_Pase_AS"/>
</dbReference>
<dbReference type="InterPro" id="IPR000387">
    <property type="entry name" value="Tyr_Pase_dom"/>
</dbReference>
<evidence type="ECO:0000313" key="3">
    <source>
        <dbReference type="Proteomes" id="UP000605846"/>
    </source>
</evidence>
<dbReference type="PANTHER" id="PTHR42886">
    <property type="entry name" value="RE40534P-RELATED"/>
    <property type="match status" value="1"/>
</dbReference>
<dbReference type="GO" id="GO:0004721">
    <property type="term" value="F:phosphoprotein phosphatase activity"/>
    <property type="evidence" value="ECO:0007669"/>
    <property type="project" value="InterPro"/>
</dbReference>
<name>A0A8H7BV22_9FUNG</name>
<protein>
    <recommendedName>
        <fullName evidence="1">Tyrosine specific protein phosphatases domain-containing protein</fullName>
    </recommendedName>
</protein>
<dbReference type="SUPFAM" id="SSF53474">
    <property type="entry name" value="alpha/beta-Hydrolases"/>
    <property type="match status" value="1"/>
</dbReference>
<reference evidence="2" key="1">
    <citation type="submission" date="2020-01" db="EMBL/GenBank/DDBJ databases">
        <title>Genome Sequencing of Three Apophysomyces-Like Fungal Strains Confirms a Novel Fungal Genus in the Mucoromycota with divergent Burkholderia-like Endosymbiotic Bacteria.</title>
        <authorList>
            <person name="Stajich J.E."/>
            <person name="Macias A.M."/>
            <person name="Carter-House D."/>
            <person name="Lovett B."/>
            <person name="Kasson L.R."/>
            <person name="Berry K."/>
            <person name="Grigoriev I."/>
            <person name="Chang Y."/>
            <person name="Spatafora J."/>
            <person name="Kasson M.T."/>
        </authorList>
    </citation>
    <scope>NUCLEOTIDE SEQUENCE</scope>
    <source>
        <strain evidence="2">NRRL A-21654</strain>
    </source>
</reference>
<dbReference type="EMBL" id="JABAYA010000043">
    <property type="protein sequence ID" value="KAF7728142.1"/>
    <property type="molecule type" value="Genomic_DNA"/>
</dbReference>
<keyword evidence="3" id="KW-1185">Reference proteome</keyword>
<dbReference type="InterPro" id="IPR000073">
    <property type="entry name" value="AB_hydrolase_1"/>
</dbReference>
<organism evidence="2 3">
    <name type="scientific">Apophysomyces ossiformis</name>
    <dbReference type="NCBI Taxonomy" id="679940"/>
    <lineage>
        <taxon>Eukaryota</taxon>
        <taxon>Fungi</taxon>
        <taxon>Fungi incertae sedis</taxon>
        <taxon>Mucoromycota</taxon>
        <taxon>Mucoromycotina</taxon>
        <taxon>Mucoromycetes</taxon>
        <taxon>Mucorales</taxon>
        <taxon>Mucorineae</taxon>
        <taxon>Mucoraceae</taxon>
        <taxon>Apophysomyces</taxon>
    </lineage>
</organism>
<dbReference type="PROSITE" id="PS50056">
    <property type="entry name" value="TYR_PHOSPHATASE_2"/>
    <property type="match status" value="1"/>
</dbReference>
<dbReference type="AlphaFoldDB" id="A0A8H7BV22"/>
<dbReference type="PROSITE" id="PS00383">
    <property type="entry name" value="TYR_PHOSPHATASE_1"/>
    <property type="match status" value="1"/>
</dbReference>
<gene>
    <name evidence="2" type="ORF">EC973_006657</name>
</gene>
<sequence length="523" mass="59078">MTVSKISIENRQGEKLVGILEEKSGGDRQGKPQLAIICHGVLGHKDYLFHRLLAEKLPFSSFRFDFRGNGESEGEAGYANMAEDAEDVDVVAKYFEGQGYEIFTLIGHSRGAVAVLKYAATCEKPVPHVVNISGRYKMNDNQIYKSRPEIGESLDKQGYFDWSVKQRDRIVQIKVTQKEVDRFTSWDNSYVSHIPKATCVLTCHGVNDTIVPAYNAAMYANQIPNHTLYLIPDADHTFKGKFEELVDKVVGYFEKHKNPYEREVAIGQRASVCLPRWIDIEGVRNFRDIGGWSTKDGLTAITEKGIKALKALNVTAIFDFRSDLEIQRYGIMKEVPGITLYPTPIFKDSDWSPAELVKKWETYFVGINGFVIAYMDNLTAAGPHYGKIIKHIIGQQSPSGLVIHCSAGKDRTGLFAMLVLGLCGVEDDIIAEEYSYTSRGFWESEKQLQAKCDFIGVSMERMKFAMSTLPEVMKATIKAVRDRYGSLEGYAQQECGLTGEEIRAFRERMIVPVRFEQRQLFRL</sequence>
<dbReference type="PANTHER" id="PTHR42886:SF53">
    <property type="entry name" value="ALPHA_BETA-HYDROLASES SUPERFAMILY PROTEIN"/>
    <property type="match status" value="1"/>
</dbReference>
<dbReference type="SUPFAM" id="SSF52799">
    <property type="entry name" value="(Phosphotyrosine protein) phosphatases II"/>
    <property type="match status" value="1"/>
</dbReference>
<dbReference type="InterPro" id="IPR029058">
    <property type="entry name" value="AB_hydrolase_fold"/>
</dbReference>
<feature type="domain" description="Tyrosine specific protein phosphatases" evidence="1">
    <location>
        <begin position="383"/>
        <end position="449"/>
    </location>
</feature>
<dbReference type="OrthoDB" id="9988524at2759"/>
<comment type="caution">
    <text evidence="2">The sequence shown here is derived from an EMBL/GenBank/DDBJ whole genome shotgun (WGS) entry which is preliminary data.</text>
</comment>